<dbReference type="InterPro" id="IPR009057">
    <property type="entry name" value="Homeodomain-like_sf"/>
</dbReference>
<dbReference type="InterPro" id="IPR007889">
    <property type="entry name" value="HTH_Psq"/>
</dbReference>
<dbReference type="SUPFAM" id="SSF46689">
    <property type="entry name" value="Homeodomain-like"/>
    <property type="match status" value="2"/>
</dbReference>
<dbReference type="Gene3D" id="1.10.10.60">
    <property type="entry name" value="Homeodomain-like"/>
    <property type="match status" value="2"/>
</dbReference>
<keyword evidence="6" id="KW-1185">Reference proteome</keyword>
<dbReference type="InterPro" id="IPR006600">
    <property type="entry name" value="HTH_CenpB_DNA-bd_dom"/>
</dbReference>
<evidence type="ECO:0000313" key="5">
    <source>
        <dbReference type="EMBL" id="RPA88194.1"/>
    </source>
</evidence>
<evidence type="ECO:0000313" key="6">
    <source>
        <dbReference type="Proteomes" id="UP000275078"/>
    </source>
</evidence>
<keyword evidence="1" id="KW-0238">DNA-binding</keyword>
<dbReference type="OrthoDB" id="9909311at2759"/>
<protein>
    <recommendedName>
        <fullName evidence="4">HTH CENPB-type domain-containing protein</fullName>
    </recommendedName>
</protein>
<feature type="compositionally biased region" description="Polar residues" evidence="3">
    <location>
        <begin position="441"/>
        <end position="454"/>
    </location>
</feature>
<evidence type="ECO:0000259" key="4">
    <source>
        <dbReference type="PROSITE" id="PS51253"/>
    </source>
</evidence>
<dbReference type="AlphaFoldDB" id="A0A3N4J2T9"/>
<proteinExistence type="predicted"/>
<dbReference type="Proteomes" id="UP000275078">
    <property type="component" value="Unassembled WGS sequence"/>
</dbReference>
<dbReference type="PROSITE" id="PS51253">
    <property type="entry name" value="HTH_CENPB"/>
    <property type="match status" value="1"/>
</dbReference>
<dbReference type="PANTHER" id="PTHR19303">
    <property type="entry name" value="TRANSPOSON"/>
    <property type="match status" value="1"/>
</dbReference>
<evidence type="ECO:0000256" key="3">
    <source>
        <dbReference type="SAM" id="MobiDB-lite"/>
    </source>
</evidence>
<dbReference type="SMART" id="SM00674">
    <property type="entry name" value="CENPB"/>
    <property type="match status" value="1"/>
</dbReference>
<feature type="compositionally biased region" description="Polar residues" evidence="3">
    <location>
        <begin position="298"/>
        <end position="310"/>
    </location>
</feature>
<dbReference type="Pfam" id="PF03221">
    <property type="entry name" value="HTH_Tnp_Tc5"/>
    <property type="match status" value="1"/>
</dbReference>
<keyword evidence="2" id="KW-0539">Nucleus</keyword>
<evidence type="ECO:0000256" key="1">
    <source>
        <dbReference type="ARBA" id="ARBA00023125"/>
    </source>
</evidence>
<sequence length="546" mass="59270">MIMEGMHQGDIMNGQWVDVGLDHHHMQQQMAHSPYGQPDFSTFGYSDQLAQHSPGLLHDQEFRLQPVPEAMPFQPVSWNGMMGSVTASVSTPNLPAYMHQQMHHHMQAQTPTVPTMAPTAVSMPSTTNTHTTHTGSTARRTLTDADRRQMCLYHEENPNVKQTVIGAMFGVERSTVSKVLRQKEKYLYPDDGSRSPVRKAKGKFPDIERALSVWVRNAKHEGKPLTDELIREQARHFALTTGVSEAQFKANNGPGWLEKFKQKNNISILRDAPPGKLRRKASALSVTSTATDGDGSGSPATTAMTPSAGQTEAAESYLDYGYKHQNSVSTTSLSSMFTDTANSAFSTGPASPASPFFPSDHSARPSPGFPSNNTRLQPPPSAASAAMQNQHRPRSQTFPRVSMDPSHYISPPPSSDPLTPKLMLGDSEMTPPAIASDLRLNGNTLASPHQTPPGSANGIKPSKEEARNALNTVMRYLAQEPIGVCDPSEYSVVNTLLQRLTVKQEPSDGSGGFVKQEPGFMKQEPMEGGGGFMAMMEGTGLGTSTM</sequence>
<dbReference type="InterPro" id="IPR050863">
    <property type="entry name" value="CenT-Element_Derived"/>
</dbReference>
<dbReference type="EMBL" id="ML119645">
    <property type="protein sequence ID" value="RPA88194.1"/>
    <property type="molecule type" value="Genomic_DNA"/>
</dbReference>
<feature type="domain" description="HTH CENPB-type" evidence="4">
    <location>
        <begin position="195"/>
        <end position="270"/>
    </location>
</feature>
<organism evidence="5 6">
    <name type="scientific">Ascobolus immersus RN42</name>
    <dbReference type="NCBI Taxonomy" id="1160509"/>
    <lineage>
        <taxon>Eukaryota</taxon>
        <taxon>Fungi</taxon>
        <taxon>Dikarya</taxon>
        <taxon>Ascomycota</taxon>
        <taxon>Pezizomycotina</taxon>
        <taxon>Pezizomycetes</taxon>
        <taxon>Pezizales</taxon>
        <taxon>Ascobolaceae</taxon>
        <taxon>Ascobolus</taxon>
    </lineage>
</organism>
<feature type="region of interest" description="Disordered" evidence="3">
    <location>
        <begin position="344"/>
        <end position="462"/>
    </location>
</feature>
<dbReference type="Pfam" id="PF04218">
    <property type="entry name" value="CENP-B_N"/>
    <property type="match status" value="1"/>
</dbReference>
<dbReference type="STRING" id="1160509.A0A3N4J2T9"/>
<feature type="compositionally biased region" description="Polar residues" evidence="3">
    <location>
        <begin position="387"/>
        <end position="399"/>
    </location>
</feature>
<evidence type="ECO:0000256" key="2">
    <source>
        <dbReference type="ARBA" id="ARBA00023242"/>
    </source>
</evidence>
<feature type="compositionally biased region" description="Low complexity" evidence="3">
    <location>
        <begin position="344"/>
        <end position="360"/>
    </location>
</feature>
<dbReference type="GO" id="GO:0003677">
    <property type="term" value="F:DNA binding"/>
    <property type="evidence" value="ECO:0007669"/>
    <property type="project" value="UniProtKB-KW"/>
</dbReference>
<accession>A0A3N4J2T9</accession>
<reference evidence="5 6" key="1">
    <citation type="journal article" date="2018" name="Nat. Ecol. Evol.">
        <title>Pezizomycetes genomes reveal the molecular basis of ectomycorrhizal truffle lifestyle.</title>
        <authorList>
            <person name="Murat C."/>
            <person name="Payen T."/>
            <person name="Noel B."/>
            <person name="Kuo A."/>
            <person name="Morin E."/>
            <person name="Chen J."/>
            <person name="Kohler A."/>
            <person name="Krizsan K."/>
            <person name="Balestrini R."/>
            <person name="Da Silva C."/>
            <person name="Montanini B."/>
            <person name="Hainaut M."/>
            <person name="Levati E."/>
            <person name="Barry K.W."/>
            <person name="Belfiori B."/>
            <person name="Cichocki N."/>
            <person name="Clum A."/>
            <person name="Dockter R.B."/>
            <person name="Fauchery L."/>
            <person name="Guy J."/>
            <person name="Iotti M."/>
            <person name="Le Tacon F."/>
            <person name="Lindquist E.A."/>
            <person name="Lipzen A."/>
            <person name="Malagnac F."/>
            <person name="Mello A."/>
            <person name="Molinier V."/>
            <person name="Miyauchi S."/>
            <person name="Poulain J."/>
            <person name="Riccioni C."/>
            <person name="Rubini A."/>
            <person name="Sitrit Y."/>
            <person name="Splivallo R."/>
            <person name="Traeger S."/>
            <person name="Wang M."/>
            <person name="Zifcakova L."/>
            <person name="Wipf D."/>
            <person name="Zambonelli A."/>
            <person name="Paolocci F."/>
            <person name="Nowrousian M."/>
            <person name="Ottonello S."/>
            <person name="Baldrian P."/>
            <person name="Spatafora J.W."/>
            <person name="Henrissat B."/>
            <person name="Nagy L.G."/>
            <person name="Aury J.M."/>
            <person name="Wincker P."/>
            <person name="Grigoriev I.V."/>
            <person name="Bonfante P."/>
            <person name="Martin F.M."/>
        </authorList>
    </citation>
    <scope>NUCLEOTIDE SEQUENCE [LARGE SCALE GENOMIC DNA]</scope>
    <source>
        <strain evidence="5 6">RN42</strain>
    </source>
</reference>
<dbReference type="PANTHER" id="PTHR19303:SF70">
    <property type="entry name" value="HTH CENPB-TYPE DOMAIN-CONTAINING PROTEIN"/>
    <property type="match status" value="1"/>
</dbReference>
<name>A0A3N4J2T9_ASCIM</name>
<gene>
    <name evidence="5" type="ORF">BJ508DRAFT_3633</name>
</gene>
<dbReference type="GO" id="GO:0005634">
    <property type="term" value="C:nucleus"/>
    <property type="evidence" value="ECO:0007669"/>
    <property type="project" value="TreeGrafter"/>
</dbReference>
<feature type="region of interest" description="Disordered" evidence="3">
    <location>
        <begin position="283"/>
        <end position="310"/>
    </location>
</feature>